<accession>B6UG73</accession>
<proteinExistence type="evidence at transcript level"/>
<organism evidence="1">
    <name type="scientific">Zea mays</name>
    <name type="common">Maize</name>
    <dbReference type="NCBI Taxonomy" id="4577"/>
    <lineage>
        <taxon>Eukaryota</taxon>
        <taxon>Viridiplantae</taxon>
        <taxon>Streptophyta</taxon>
        <taxon>Embryophyta</taxon>
        <taxon>Tracheophyta</taxon>
        <taxon>Spermatophyta</taxon>
        <taxon>Magnoliopsida</taxon>
        <taxon>Liliopsida</taxon>
        <taxon>Poales</taxon>
        <taxon>Poaceae</taxon>
        <taxon>PACMAD clade</taxon>
        <taxon>Panicoideae</taxon>
        <taxon>Andropogonodae</taxon>
        <taxon>Andropogoneae</taxon>
        <taxon>Tripsacinae</taxon>
        <taxon>Zea</taxon>
    </lineage>
</organism>
<sequence length="77" mass="8816">MVSSSTHKFPSGHRFAIAEVSLTGDGRKSCLVTAWQKTTKKILCKGMVEYYVLLVHSRSAWTFSFWFLLVEQLALKY</sequence>
<dbReference type="AlphaFoldDB" id="B6UG73"/>
<dbReference type="EMBL" id="EU976238">
    <property type="protein sequence ID" value="ACG48356.1"/>
    <property type="molecule type" value="mRNA"/>
</dbReference>
<reference evidence="1" key="1">
    <citation type="journal article" date="2009" name="Plant Mol. Biol.">
        <title>Insights into corn genes derived from large-scale cDNA sequencing.</title>
        <authorList>
            <person name="Alexandrov N.N."/>
            <person name="Brover V.V."/>
            <person name="Freidin S."/>
            <person name="Troukhan M.E."/>
            <person name="Tatarinova T.V."/>
            <person name="Zhang H."/>
            <person name="Swaller T.J."/>
            <person name="Lu Y.P."/>
            <person name="Bouck J."/>
            <person name="Flavell R.B."/>
            <person name="Feldmann K.A."/>
        </authorList>
    </citation>
    <scope>NUCLEOTIDE SEQUENCE</scope>
</reference>
<name>B6UG73_MAIZE</name>
<evidence type="ECO:0000313" key="1">
    <source>
        <dbReference type="EMBL" id="ACG48356.1"/>
    </source>
</evidence>
<protein>
    <submittedName>
        <fullName evidence="1">Uncharacterized protein</fullName>
    </submittedName>
</protein>